<protein>
    <recommendedName>
        <fullName evidence="1">Carboxymuconolactone decarboxylase-like domain-containing protein</fullName>
    </recommendedName>
</protein>
<dbReference type="EMBL" id="JQSG02000006">
    <property type="protein sequence ID" value="OBS08598.1"/>
    <property type="molecule type" value="Genomic_DNA"/>
</dbReference>
<dbReference type="SUPFAM" id="SSF69118">
    <property type="entry name" value="AhpD-like"/>
    <property type="match status" value="1"/>
</dbReference>
<dbReference type="GO" id="GO:0051920">
    <property type="term" value="F:peroxiredoxin activity"/>
    <property type="evidence" value="ECO:0007669"/>
    <property type="project" value="InterPro"/>
</dbReference>
<dbReference type="OrthoDB" id="9811161at2"/>
<name>A0A1A6C217_9GAMM</name>
<dbReference type="RefSeq" id="WP_052064623.1">
    <property type="nucleotide sequence ID" value="NZ_JQSG02000006.1"/>
</dbReference>
<dbReference type="InterPro" id="IPR003779">
    <property type="entry name" value="CMD-like"/>
</dbReference>
<evidence type="ECO:0000313" key="3">
    <source>
        <dbReference type="Proteomes" id="UP000029273"/>
    </source>
</evidence>
<proteinExistence type="predicted"/>
<sequence length="132" mass="14188">MNETPVEARYKELFGYVPDSIRLRIDLARVAGRETALEAIEHLRDTLIHHNPLERKIQQLVHLGMLLALGREAPALLHARAAIQAGAGAPELHGVCETAAIVGGMPAYSLGVQVVSRALQETTHATGGNADE</sequence>
<reference evidence="2 3" key="1">
    <citation type="journal article" date="2014" name="Genome Announc.">
        <title>Draft Genome Sequence of the Iron-Oxidizing, Acidophilic, and Halotolerant 'Thiobacillus prosperus' Type Strain DSM 5130.</title>
        <authorList>
            <person name="Ossandon F.J."/>
            <person name="Cardenas J.P."/>
            <person name="Corbett M."/>
            <person name="Quatrini R."/>
            <person name="Holmes D.S."/>
            <person name="Watkin E."/>
        </authorList>
    </citation>
    <scope>NUCLEOTIDE SEQUENCE [LARGE SCALE GENOMIC DNA]</scope>
    <source>
        <strain evidence="2 3">DSM 5130</strain>
    </source>
</reference>
<dbReference type="Pfam" id="PF02627">
    <property type="entry name" value="CMD"/>
    <property type="match status" value="1"/>
</dbReference>
<dbReference type="InterPro" id="IPR029032">
    <property type="entry name" value="AhpD-like"/>
</dbReference>
<gene>
    <name evidence="2" type="ORF">Thpro_022848</name>
</gene>
<dbReference type="Proteomes" id="UP000029273">
    <property type="component" value="Unassembled WGS sequence"/>
</dbReference>
<accession>A0A1A6C217</accession>
<evidence type="ECO:0000259" key="1">
    <source>
        <dbReference type="Pfam" id="PF02627"/>
    </source>
</evidence>
<evidence type="ECO:0000313" key="2">
    <source>
        <dbReference type="EMBL" id="OBS08598.1"/>
    </source>
</evidence>
<comment type="caution">
    <text evidence="2">The sequence shown here is derived from an EMBL/GenBank/DDBJ whole genome shotgun (WGS) entry which is preliminary data.</text>
</comment>
<keyword evidence="3" id="KW-1185">Reference proteome</keyword>
<dbReference type="AlphaFoldDB" id="A0A1A6C217"/>
<feature type="domain" description="Carboxymuconolactone decarboxylase-like" evidence="1">
    <location>
        <begin position="36"/>
        <end position="112"/>
    </location>
</feature>
<dbReference type="Gene3D" id="1.20.1290.10">
    <property type="entry name" value="AhpD-like"/>
    <property type="match status" value="1"/>
</dbReference>
<organism evidence="2 3">
    <name type="scientific">Acidihalobacter prosperus</name>
    <dbReference type="NCBI Taxonomy" id="160660"/>
    <lineage>
        <taxon>Bacteria</taxon>
        <taxon>Pseudomonadati</taxon>
        <taxon>Pseudomonadota</taxon>
        <taxon>Gammaproteobacteria</taxon>
        <taxon>Chromatiales</taxon>
        <taxon>Ectothiorhodospiraceae</taxon>
        <taxon>Acidihalobacter</taxon>
    </lineage>
</organism>